<proteinExistence type="predicted"/>
<dbReference type="Proteomes" id="UP000263642">
    <property type="component" value="Unassembled WGS sequence"/>
</dbReference>
<name>A0A3D3R391_9PLAN</name>
<reference evidence="1 2" key="1">
    <citation type="journal article" date="2018" name="Nat. Biotechnol.">
        <title>A standardized bacterial taxonomy based on genome phylogeny substantially revises the tree of life.</title>
        <authorList>
            <person name="Parks D.H."/>
            <person name="Chuvochina M."/>
            <person name="Waite D.W."/>
            <person name="Rinke C."/>
            <person name="Skarshewski A."/>
            <person name="Chaumeil P.A."/>
            <person name="Hugenholtz P."/>
        </authorList>
    </citation>
    <scope>NUCLEOTIDE SEQUENCE [LARGE SCALE GENOMIC DNA]</scope>
    <source>
        <strain evidence="1">UBA9375</strain>
    </source>
</reference>
<organism evidence="1 2">
    <name type="scientific">Gimesia maris</name>
    <dbReference type="NCBI Taxonomy" id="122"/>
    <lineage>
        <taxon>Bacteria</taxon>
        <taxon>Pseudomonadati</taxon>
        <taxon>Planctomycetota</taxon>
        <taxon>Planctomycetia</taxon>
        <taxon>Planctomycetales</taxon>
        <taxon>Planctomycetaceae</taxon>
        <taxon>Gimesia</taxon>
    </lineage>
</organism>
<evidence type="ECO:0000313" key="2">
    <source>
        <dbReference type="Proteomes" id="UP000263642"/>
    </source>
</evidence>
<accession>A0A3D3R391</accession>
<protein>
    <submittedName>
        <fullName evidence="1">Uncharacterized protein</fullName>
    </submittedName>
</protein>
<comment type="caution">
    <text evidence="1">The sequence shown here is derived from an EMBL/GenBank/DDBJ whole genome shotgun (WGS) entry which is preliminary data.</text>
</comment>
<evidence type="ECO:0000313" key="1">
    <source>
        <dbReference type="EMBL" id="HCO23293.1"/>
    </source>
</evidence>
<dbReference type="AlphaFoldDB" id="A0A3D3R391"/>
<dbReference type="EMBL" id="DQAY01000056">
    <property type="protein sequence ID" value="HCO23293.1"/>
    <property type="molecule type" value="Genomic_DNA"/>
</dbReference>
<gene>
    <name evidence="1" type="ORF">DIT97_09650</name>
</gene>
<sequence length="194" mass="21616">MNLEGRKITDQDLITEFEKSIEDVLGRKVKLERPPVDPDKGPNILAFDDHDPIRVQITDNTLNLILRCGFEQQGETAVPTQIITVPLQFKVDGDKIYITRGDVKSSAVVRPERIASQIARAGVVRSKMEKAFPDRVEDSQIKAKLENRTVYLDITGIKANDGWLTITVGNDLTVEKNESKLPLPPEPAETASVK</sequence>